<keyword evidence="2 6" id="KW-0238">DNA-binding</keyword>
<dbReference type="Pfam" id="PF07739">
    <property type="entry name" value="TipAS"/>
    <property type="match status" value="1"/>
</dbReference>
<dbReference type="InterPro" id="IPR000551">
    <property type="entry name" value="MerR-type_HTH_dom"/>
</dbReference>
<evidence type="ECO:0000313" key="6">
    <source>
        <dbReference type="EMBL" id="SHE41005.1"/>
    </source>
</evidence>
<dbReference type="PROSITE" id="PS50937">
    <property type="entry name" value="HTH_MERR_2"/>
    <property type="match status" value="1"/>
</dbReference>
<evidence type="ECO:0000313" key="7">
    <source>
        <dbReference type="Proteomes" id="UP000184245"/>
    </source>
</evidence>
<gene>
    <name evidence="6" type="ORF">SAMN02745158_00486</name>
</gene>
<dbReference type="InterPro" id="IPR036244">
    <property type="entry name" value="TipA-like_antibiotic-bd"/>
</dbReference>
<evidence type="ECO:0000256" key="3">
    <source>
        <dbReference type="ARBA" id="ARBA00023159"/>
    </source>
</evidence>
<dbReference type="Gene3D" id="1.10.490.50">
    <property type="entry name" value="Antibiotic binding domain of TipA-like multidrug resistance regulators"/>
    <property type="match status" value="1"/>
</dbReference>
<keyword evidence="3" id="KW-0010">Activator</keyword>
<reference evidence="6 7" key="1">
    <citation type="submission" date="2016-11" db="EMBL/GenBank/DDBJ databases">
        <authorList>
            <person name="Jaros S."/>
            <person name="Januszkiewicz K."/>
            <person name="Wedrychowicz H."/>
        </authorList>
    </citation>
    <scope>NUCLEOTIDE SEQUENCE [LARGE SCALE GENOMIC DNA]</scope>
    <source>
        <strain evidence="6 7">DSM 17459</strain>
    </source>
</reference>
<dbReference type="PANTHER" id="PTHR30204">
    <property type="entry name" value="REDOX-CYCLING DRUG-SENSING TRANSCRIPTIONAL ACTIVATOR SOXR"/>
    <property type="match status" value="1"/>
</dbReference>
<proteinExistence type="predicted"/>
<organism evidence="6 7">
    <name type="scientific">Lactonifactor longoviformis DSM 17459</name>
    <dbReference type="NCBI Taxonomy" id="1122155"/>
    <lineage>
        <taxon>Bacteria</taxon>
        <taxon>Bacillati</taxon>
        <taxon>Bacillota</taxon>
        <taxon>Clostridia</taxon>
        <taxon>Eubacteriales</taxon>
        <taxon>Clostridiaceae</taxon>
        <taxon>Lactonifactor</taxon>
    </lineage>
</organism>
<keyword evidence="7" id="KW-1185">Reference proteome</keyword>
<dbReference type="OrthoDB" id="9814833at2"/>
<dbReference type="Pfam" id="PF13411">
    <property type="entry name" value="MerR_1"/>
    <property type="match status" value="1"/>
</dbReference>
<protein>
    <submittedName>
        <fullName evidence="6">DNA-binding transcriptional regulator, MerR family</fullName>
    </submittedName>
</protein>
<dbReference type="Proteomes" id="UP000184245">
    <property type="component" value="Unassembled WGS sequence"/>
</dbReference>
<dbReference type="PANTHER" id="PTHR30204:SF90">
    <property type="entry name" value="HTH-TYPE TRANSCRIPTIONAL ACTIVATOR MTA"/>
    <property type="match status" value="1"/>
</dbReference>
<dbReference type="GO" id="GO:0003677">
    <property type="term" value="F:DNA binding"/>
    <property type="evidence" value="ECO:0007669"/>
    <property type="project" value="UniProtKB-KW"/>
</dbReference>
<dbReference type="SMART" id="SM00422">
    <property type="entry name" value="HTH_MERR"/>
    <property type="match status" value="1"/>
</dbReference>
<sequence length="251" mass="29083">MEYTIRQMAQMAQITTRTLRYYDEIGLLPPHHCTESGYRIYTEEEVDKLQHILFYRELDVPLETIRQLLLSPGFDSVSVLTSHLRELVNRREQLDLLITNVTKTIQKEKGEYHMTDKEKFEGFKREMIQKNEDMYGEEIRSKYGKDTVESSNAKLMNLTEEQFQAMEQLGETILSKLEEAVSNSLSPNGTAGREIALLHKEWLSYTWPSYTPEAHKGLAAMYVSDPRFTAYYDRTVSGCTQFLHDAVAAFA</sequence>
<name>A0A1M4T9A8_9CLOT</name>
<dbReference type="AlphaFoldDB" id="A0A1M4T9A8"/>
<dbReference type="InterPro" id="IPR047057">
    <property type="entry name" value="MerR_fam"/>
</dbReference>
<dbReference type="EMBL" id="FQVI01000001">
    <property type="protein sequence ID" value="SHE41005.1"/>
    <property type="molecule type" value="Genomic_DNA"/>
</dbReference>
<evidence type="ECO:0000256" key="1">
    <source>
        <dbReference type="ARBA" id="ARBA00023015"/>
    </source>
</evidence>
<dbReference type="GO" id="GO:0003700">
    <property type="term" value="F:DNA-binding transcription factor activity"/>
    <property type="evidence" value="ECO:0007669"/>
    <property type="project" value="InterPro"/>
</dbReference>
<keyword evidence="1" id="KW-0805">Transcription regulation</keyword>
<dbReference type="InterPro" id="IPR012925">
    <property type="entry name" value="TipAS_dom"/>
</dbReference>
<dbReference type="InterPro" id="IPR009061">
    <property type="entry name" value="DNA-bd_dom_put_sf"/>
</dbReference>
<dbReference type="STRING" id="1122155.SAMN02745158_00486"/>
<dbReference type="CDD" id="cd01106">
    <property type="entry name" value="HTH_TipAL-Mta"/>
    <property type="match status" value="1"/>
</dbReference>
<evidence type="ECO:0000256" key="4">
    <source>
        <dbReference type="ARBA" id="ARBA00023163"/>
    </source>
</evidence>
<dbReference type="SUPFAM" id="SSF46955">
    <property type="entry name" value="Putative DNA-binding domain"/>
    <property type="match status" value="1"/>
</dbReference>
<evidence type="ECO:0000259" key="5">
    <source>
        <dbReference type="PROSITE" id="PS50937"/>
    </source>
</evidence>
<dbReference type="SUPFAM" id="SSF89082">
    <property type="entry name" value="Antibiotic binding domain of TipA-like multidrug resistance regulators"/>
    <property type="match status" value="1"/>
</dbReference>
<evidence type="ECO:0000256" key="2">
    <source>
        <dbReference type="ARBA" id="ARBA00023125"/>
    </source>
</evidence>
<accession>A0A1M4T9A8</accession>
<dbReference type="Gene3D" id="1.10.1660.10">
    <property type="match status" value="1"/>
</dbReference>
<feature type="domain" description="HTH merR-type" evidence="5">
    <location>
        <begin position="1"/>
        <end position="71"/>
    </location>
</feature>
<keyword evidence="4" id="KW-0804">Transcription</keyword>
<dbReference type="RefSeq" id="WP_072848675.1">
    <property type="nucleotide sequence ID" value="NZ_FQVI01000001.1"/>
</dbReference>